<dbReference type="AlphaFoldDB" id="A0A5P8E9G2"/>
<keyword evidence="3 10" id="KW-0808">Transferase</keyword>
<dbReference type="PROSITE" id="PS00092">
    <property type="entry name" value="N6_MTASE"/>
    <property type="match status" value="1"/>
</dbReference>
<feature type="domain" description="MmeI-like N-terminal" evidence="5">
    <location>
        <begin position="10"/>
        <end position="187"/>
    </location>
</feature>
<name>A0A5P8E9G2_9BACT</name>
<evidence type="ECO:0000313" key="10">
    <source>
        <dbReference type="EMBL" id="QFQ13588.1"/>
    </source>
</evidence>
<dbReference type="KEGG" id="alq:C7Y71_011550"/>
<dbReference type="PANTHER" id="PTHR33841:SF1">
    <property type="entry name" value="DNA METHYLTRANSFERASE A"/>
    <property type="match status" value="1"/>
</dbReference>
<feature type="domain" description="MmeI-like C-terminal" evidence="8">
    <location>
        <begin position="844"/>
        <end position="922"/>
    </location>
</feature>
<dbReference type="InterPro" id="IPR046816">
    <property type="entry name" value="MmeI_Mtase"/>
</dbReference>
<evidence type="ECO:0000256" key="2">
    <source>
        <dbReference type="ARBA" id="ARBA00022603"/>
    </source>
</evidence>
<dbReference type="Proteomes" id="UP000249375">
    <property type="component" value="Chromosome"/>
</dbReference>
<dbReference type="InterPro" id="IPR029063">
    <property type="entry name" value="SAM-dependent_MTases_sf"/>
</dbReference>
<dbReference type="Pfam" id="PF20473">
    <property type="entry name" value="MmeI_Mtase"/>
    <property type="match status" value="1"/>
</dbReference>
<evidence type="ECO:0000256" key="1">
    <source>
        <dbReference type="ARBA" id="ARBA00011900"/>
    </source>
</evidence>
<feature type="domain" description="MmeI-like DNA-methyltransferase" evidence="9">
    <location>
        <begin position="359"/>
        <end position="623"/>
    </location>
</feature>
<organism evidence="10 11">
    <name type="scientific">Pseudoprevotella muciniphila</name>
    <dbReference type="NCBI Taxonomy" id="2133944"/>
    <lineage>
        <taxon>Bacteria</taxon>
        <taxon>Pseudomonadati</taxon>
        <taxon>Bacteroidota</taxon>
        <taxon>Bacteroidia</taxon>
        <taxon>Bacteroidales</taxon>
        <taxon>Prevotellaceae</taxon>
        <taxon>Pseudoprevotella</taxon>
    </lineage>
</organism>
<dbReference type="Gene3D" id="3.40.50.150">
    <property type="entry name" value="Vaccinia Virus protein VP39"/>
    <property type="match status" value="1"/>
</dbReference>
<comment type="catalytic activity">
    <reaction evidence="4">
        <text>a 2'-deoxyadenosine in DNA + S-adenosyl-L-methionine = an N(6)-methyl-2'-deoxyadenosine in DNA + S-adenosyl-L-homocysteine + H(+)</text>
        <dbReference type="Rhea" id="RHEA:15197"/>
        <dbReference type="Rhea" id="RHEA-COMP:12418"/>
        <dbReference type="Rhea" id="RHEA-COMP:12419"/>
        <dbReference type="ChEBI" id="CHEBI:15378"/>
        <dbReference type="ChEBI" id="CHEBI:57856"/>
        <dbReference type="ChEBI" id="CHEBI:59789"/>
        <dbReference type="ChEBI" id="CHEBI:90615"/>
        <dbReference type="ChEBI" id="CHEBI:90616"/>
        <dbReference type="EC" id="2.1.1.72"/>
    </reaction>
</comment>
<dbReference type="REBASE" id="360025">
    <property type="entry name" value="AspE39ORF11550P"/>
</dbReference>
<proteinExistence type="predicted"/>
<sequence length="925" mass="106112">MKSDKQQANAASAFAKRWEDRGYEKGDSQVFWTELLTEVYGIENPSTFIRYEEQVKVDKTNFIDGYIASTRVMIEQKSLGKDLRKGIVQSDGSILNPFQQAKRYISGLPLSMHPRWVVTCNFEEFLVYDMEQPNGEPESILLKDLGKEYYRLQFLVNQQSEHLTKEMQVSMQAGEIVGHIYDALLAQYDDNSPEALRWLNILCVRIVFCLYAEDAGVFAHDQFHDYLVGYEAKDMRSALIRLFEVLNTPEENRSRYLMDDLKAFPYTNGGLFAEEIEIPQFTDDLRQTLLQHASLDFDWSEISPTIFGAVFESTLNPETRRSGGMHYTSIENIHKVIDPLFLNDLRQELDEILEEKIERQRNKRLDAYQTKLASLTFLDPACGSGNFLTETYLSLRRLENEAIRERYHGQSFLALDGVSPIKVNINQFYGIEINDFAVTVATTALWISEAQMLAETERIINHDIDFLPLKSYTNIVEGNALRTDWESVVPKEKLNYIIGNPPFVGYSLQSKAQKEDILSVFVDEKGKPFKTAGKIDFVAGWYYKSAQLMKGTDIRAALVSTNSITQGEQVAAIWKPLKELFGIHIDFAYRTFRWDSEASQMAHVHCVIVGFSCSNDKRTKIIYDGERIIKANNINAYLIDAPDIFIRSVNLSLCKMPKMLSGNRPTDGGHLILSKNEKDELLEKEPQATPFVKQFMMGYEFINNVERFCLWLVDANPSDLRRCPLLMRRVQLCKESREMSPDKGRQKLAETPTLFRETLNPERFIAIPKVTSERRRYIPMGYLGKNVIAGDKLFIIPNASLYLFGVLTSNVHMAWMRAVCGRLKSDYSYSINIVYNNYPWPEVSEEQRAKIAQTAQGILDARALYPDSSLADLYDELTMPAELRKAHQANDRAVMQAYGFDVKTMTESQCVAELFKMYQRLTVDS</sequence>
<dbReference type="EMBL" id="CP033459">
    <property type="protein sequence ID" value="QFQ13588.1"/>
    <property type="molecule type" value="Genomic_DNA"/>
</dbReference>
<dbReference type="Pfam" id="PF20466">
    <property type="entry name" value="MmeI_TRD"/>
    <property type="match status" value="1"/>
</dbReference>
<feature type="domain" description="MmeI-like helicase spacer" evidence="6">
    <location>
        <begin position="199"/>
        <end position="272"/>
    </location>
</feature>
<dbReference type="Pfam" id="PF20464">
    <property type="entry name" value="MmeI_N"/>
    <property type="match status" value="1"/>
</dbReference>
<evidence type="ECO:0000259" key="9">
    <source>
        <dbReference type="Pfam" id="PF20473"/>
    </source>
</evidence>
<evidence type="ECO:0000259" key="6">
    <source>
        <dbReference type="Pfam" id="PF20465"/>
    </source>
</evidence>
<reference evidence="10 11" key="1">
    <citation type="submission" date="2018-11" db="EMBL/GenBank/DDBJ databases">
        <authorList>
            <person name="Na S.W."/>
            <person name="Baik M."/>
        </authorList>
    </citation>
    <scope>NUCLEOTIDE SEQUENCE [LARGE SCALE GENOMIC DNA]</scope>
    <source>
        <strain evidence="10 11">E39</strain>
    </source>
</reference>
<dbReference type="InterPro" id="IPR002052">
    <property type="entry name" value="DNA_methylase_N6_adenine_CS"/>
</dbReference>
<dbReference type="GO" id="GO:0032259">
    <property type="term" value="P:methylation"/>
    <property type="evidence" value="ECO:0007669"/>
    <property type="project" value="UniProtKB-KW"/>
</dbReference>
<gene>
    <name evidence="10" type="ORF">C7Y71_011550</name>
</gene>
<dbReference type="Pfam" id="PF20465">
    <property type="entry name" value="MmeI_hel"/>
    <property type="match status" value="1"/>
</dbReference>
<dbReference type="PRINTS" id="PR00507">
    <property type="entry name" value="N12N6MTFRASE"/>
</dbReference>
<evidence type="ECO:0000313" key="11">
    <source>
        <dbReference type="Proteomes" id="UP000249375"/>
    </source>
</evidence>
<feature type="domain" description="MmeI-like target recognition" evidence="7">
    <location>
        <begin position="641"/>
        <end position="842"/>
    </location>
</feature>
<evidence type="ECO:0000259" key="7">
    <source>
        <dbReference type="Pfam" id="PF20466"/>
    </source>
</evidence>
<keyword evidence="11" id="KW-1185">Reference proteome</keyword>
<evidence type="ECO:0000259" key="8">
    <source>
        <dbReference type="Pfam" id="PF20467"/>
    </source>
</evidence>
<dbReference type="Pfam" id="PF20467">
    <property type="entry name" value="MmeI_C"/>
    <property type="match status" value="1"/>
</dbReference>
<keyword evidence="2 10" id="KW-0489">Methyltransferase</keyword>
<dbReference type="EC" id="2.1.1.72" evidence="1"/>
<protein>
    <recommendedName>
        <fullName evidence="1">site-specific DNA-methyltransferase (adenine-specific)</fullName>
        <ecNumber evidence="1">2.1.1.72</ecNumber>
    </recommendedName>
</protein>
<dbReference type="OrthoDB" id="9814572at2"/>
<dbReference type="InterPro" id="IPR046820">
    <property type="entry name" value="MmeI_TRD"/>
</dbReference>
<evidence type="ECO:0000259" key="5">
    <source>
        <dbReference type="Pfam" id="PF20464"/>
    </source>
</evidence>
<evidence type="ECO:0000256" key="4">
    <source>
        <dbReference type="ARBA" id="ARBA00047942"/>
    </source>
</evidence>
<evidence type="ECO:0000256" key="3">
    <source>
        <dbReference type="ARBA" id="ARBA00022679"/>
    </source>
</evidence>
<dbReference type="InterPro" id="IPR046817">
    <property type="entry name" value="MmeI_N"/>
</dbReference>
<dbReference type="GO" id="GO:0003676">
    <property type="term" value="F:nucleic acid binding"/>
    <property type="evidence" value="ECO:0007669"/>
    <property type="project" value="InterPro"/>
</dbReference>
<accession>A0A5P8E9G2</accession>
<dbReference type="RefSeq" id="WP_111899093.1">
    <property type="nucleotide sequence ID" value="NZ_CP033459.1"/>
</dbReference>
<dbReference type="InterPro" id="IPR046819">
    <property type="entry name" value="MmeI_hel"/>
</dbReference>
<dbReference type="SUPFAM" id="SSF53335">
    <property type="entry name" value="S-adenosyl-L-methionine-dependent methyltransferases"/>
    <property type="match status" value="1"/>
</dbReference>
<dbReference type="InterPro" id="IPR050953">
    <property type="entry name" value="N4_N6_ade-DNA_methylase"/>
</dbReference>
<dbReference type="InterPro" id="IPR046818">
    <property type="entry name" value="MmeI_C"/>
</dbReference>
<dbReference type="GO" id="GO:0009007">
    <property type="term" value="F:site-specific DNA-methyltransferase (adenine-specific) activity"/>
    <property type="evidence" value="ECO:0007669"/>
    <property type="project" value="UniProtKB-EC"/>
</dbReference>
<dbReference type="PANTHER" id="PTHR33841">
    <property type="entry name" value="DNA METHYLTRANSFERASE YEEA-RELATED"/>
    <property type="match status" value="1"/>
</dbReference>